<dbReference type="SUPFAM" id="SSF51735">
    <property type="entry name" value="NAD(P)-binding Rossmann-fold domains"/>
    <property type="match status" value="1"/>
</dbReference>
<dbReference type="InterPro" id="IPR006096">
    <property type="entry name" value="Glu/Leu/Phe/Val/Trp_DH_C"/>
</dbReference>
<dbReference type="EMBL" id="VSSQ01050257">
    <property type="protein sequence ID" value="MPN04338.1"/>
    <property type="molecule type" value="Genomic_DNA"/>
</dbReference>
<dbReference type="PANTHER" id="PTHR43571">
    <property type="entry name" value="NADP-SPECIFIC GLUTAMATE DEHYDROGENASE 1-RELATED"/>
    <property type="match status" value="1"/>
</dbReference>
<comment type="caution">
    <text evidence="2">The sequence shown here is derived from an EMBL/GenBank/DDBJ whole genome shotgun (WGS) entry which is preliminary data.</text>
</comment>
<name>A0A645EQP0_9ZZZZ</name>
<sequence>MLQHQKDTLEGKRIAVSGFGNVSWGVCRKAAQLGGKVVTLSGPDGYIFDADGVVTNEKFDFMMQMRASCQDKVQAYADKFGVPFFAGKKPWEAPVDVVMPCAIENEIDVMDAKRMLENGVHYYVEAANMPAANSALQLLRSDPRIHTAGSKAAGSGGVIVSALEMAQNSLRYSWSGAEIDARLRNTMNAIYDASVFAAQKYGLGYDLIAGNSIAAFERISQAMIAQGM</sequence>
<dbReference type="PANTHER" id="PTHR43571:SF1">
    <property type="entry name" value="NADP-SPECIFIC GLUTAMATE DEHYDROGENASE 1-RELATED"/>
    <property type="match status" value="1"/>
</dbReference>
<dbReference type="GO" id="GO:0005829">
    <property type="term" value="C:cytosol"/>
    <property type="evidence" value="ECO:0007669"/>
    <property type="project" value="TreeGrafter"/>
</dbReference>
<feature type="domain" description="Glutamate/phenylalanine/leucine/valine/L-tryptophan dehydrogenase C-terminal" evidence="1">
    <location>
        <begin position="1"/>
        <end position="227"/>
    </location>
</feature>
<dbReference type="InterPro" id="IPR050724">
    <property type="entry name" value="Glu_Leu_Phe_Val_DH"/>
</dbReference>
<keyword evidence="2" id="KW-0560">Oxidoreductase</keyword>
<dbReference type="PRINTS" id="PR00082">
    <property type="entry name" value="GLFDHDRGNASE"/>
</dbReference>
<organism evidence="2">
    <name type="scientific">bioreactor metagenome</name>
    <dbReference type="NCBI Taxonomy" id="1076179"/>
    <lineage>
        <taxon>unclassified sequences</taxon>
        <taxon>metagenomes</taxon>
        <taxon>ecological metagenomes</taxon>
    </lineage>
</organism>
<protein>
    <submittedName>
        <fullName evidence="2">NAD-specific glutamate dehydrogenase</fullName>
        <ecNumber evidence="2">1.4.1.2</ecNumber>
    </submittedName>
</protein>
<dbReference type="GO" id="GO:0004352">
    <property type="term" value="F:glutamate dehydrogenase (NAD+) activity"/>
    <property type="evidence" value="ECO:0007669"/>
    <property type="project" value="UniProtKB-EC"/>
</dbReference>
<dbReference type="Gene3D" id="1.10.285.10">
    <property type="entry name" value="Glutamate Dehydrogenase, chain A, domain 3"/>
    <property type="match status" value="1"/>
</dbReference>
<dbReference type="GO" id="GO:0004354">
    <property type="term" value="F:glutamate dehydrogenase (NADP+) activity"/>
    <property type="evidence" value="ECO:0007669"/>
    <property type="project" value="TreeGrafter"/>
</dbReference>
<dbReference type="InterPro" id="IPR006095">
    <property type="entry name" value="Glu/Leu/Phe/Val/Trp_DH"/>
</dbReference>
<dbReference type="InterPro" id="IPR036291">
    <property type="entry name" value="NAD(P)-bd_dom_sf"/>
</dbReference>
<accession>A0A645EQP0</accession>
<dbReference type="AlphaFoldDB" id="A0A645EQP0"/>
<reference evidence="2" key="1">
    <citation type="submission" date="2019-08" db="EMBL/GenBank/DDBJ databases">
        <authorList>
            <person name="Kucharzyk K."/>
            <person name="Murdoch R.W."/>
            <person name="Higgins S."/>
            <person name="Loffler F."/>
        </authorList>
    </citation>
    <scope>NUCLEOTIDE SEQUENCE</scope>
</reference>
<dbReference type="SMART" id="SM00839">
    <property type="entry name" value="ELFV_dehydrog"/>
    <property type="match status" value="1"/>
</dbReference>
<dbReference type="Gene3D" id="3.40.50.720">
    <property type="entry name" value="NAD(P)-binding Rossmann-like Domain"/>
    <property type="match status" value="1"/>
</dbReference>
<evidence type="ECO:0000313" key="2">
    <source>
        <dbReference type="EMBL" id="MPN04338.1"/>
    </source>
</evidence>
<dbReference type="Pfam" id="PF00208">
    <property type="entry name" value="ELFV_dehydrog"/>
    <property type="match status" value="1"/>
</dbReference>
<gene>
    <name evidence="2" type="primary">gdh_36</name>
    <name evidence="2" type="ORF">SDC9_151575</name>
</gene>
<dbReference type="EC" id="1.4.1.2" evidence="2"/>
<dbReference type="GO" id="GO:0006537">
    <property type="term" value="P:glutamate biosynthetic process"/>
    <property type="evidence" value="ECO:0007669"/>
    <property type="project" value="TreeGrafter"/>
</dbReference>
<proteinExistence type="predicted"/>
<evidence type="ECO:0000259" key="1">
    <source>
        <dbReference type="SMART" id="SM00839"/>
    </source>
</evidence>